<dbReference type="SUPFAM" id="SSF54427">
    <property type="entry name" value="NTF2-like"/>
    <property type="match status" value="1"/>
</dbReference>
<dbReference type="GO" id="GO:0016853">
    <property type="term" value="F:isomerase activity"/>
    <property type="evidence" value="ECO:0007669"/>
    <property type="project" value="UniProtKB-KW"/>
</dbReference>
<evidence type="ECO:0000313" key="2">
    <source>
        <dbReference type="EMBL" id="GES03192.1"/>
    </source>
</evidence>
<reference evidence="2 3" key="1">
    <citation type="submission" date="2019-10" db="EMBL/GenBank/DDBJ databases">
        <title>Whole genome shotgun sequence of Acrocarpospora corrugata NBRC 13972.</title>
        <authorList>
            <person name="Ichikawa N."/>
            <person name="Kimura A."/>
            <person name="Kitahashi Y."/>
            <person name="Komaki H."/>
            <person name="Oguchi A."/>
        </authorList>
    </citation>
    <scope>NUCLEOTIDE SEQUENCE [LARGE SCALE GENOMIC DNA]</scope>
    <source>
        <strain evidence="2 3">NBRC 13972</strain>
    </source>
</reference>
<name>A0A5M3W579_9ACTN</name>
<dbReference type="OrthoDB" id="9808719at2"/>
<evidence type="ECO:0000259" key="1">
    <source>
        <dbReference type="Pfam" id="PF12680"/>
    </source>
</evidence>
<comment type="caution">
    <text evidence="2">The sequence shown here is derived from an EMBL/GenBank/DDBJ whole genome shotgun (WGS) entry which is preliminary data.</text>
</comment>
<organism evidence="2 3">
    <name type="scientific">Acrocarpospora corrugata</name>
    <dbReference type="NCBI Taxonomy" id="35763"/>
    <lineage>
        <taxon>Bacteria</taxon>
        <taxon>Bacillati</taxon>
        <taxon>Actinomycetota</taxon>
        <taxon>Actinomycetes</taxon>
        <taxon>Streptosporangiales</taxon>
        <taxon>Streptosporangiaceae</taxon>
        <taxon>Acrocarpospora</taxon>
    </lineage>
</organism>
<dbReference type="InterPro" id="IPR032710">
    <property type="entry name" value="NTF2-like_dom_sf"/>
</dbReference>
<dbReference type="RefSeq" id="WP_155339372.1">
    <property type="nucleotide sequence ID" value="NZ_BAAABN010000006.1"/>
</dbReference>
<sequence>MSEYTALIEQYVNVWNITDAGLRAKAVAEVWAEDATYTDPLAEVRGHDDIAAVIEGAQAMFPGFVFTRGPVLDAHHDVVRFSWHLGPEGAPEPVVVGFDVAVVADGRITSVYGFLDKVPG</sequence>
<gene>
    <name evidence="2" type="ORF">Acor_52580</name>
</gene>
<proteinExistence type="predicted"/>
<dbReference type="Gene3D" id="3.10.450.50">
    <property type="match status" value="1"/>
</dbReference>
<dbReference type="Pfam" id="PF12680">
    <property type="entry name" value="SnoaL_2"/>
    <property type="match status" value="1"/>
</dbReference>
<keyword evidence="2" id="KW-0413">Isomerase</keyword>
<protein>
    <submittedName>
        <fullName evidence="2">Isomerase</fullName>
    </submittedName>
</protein>
<dbReference type="Proteomes" id="UP000334990">
    <property type="component" value="Unassembled WGS sequence"/>
</dbReference>
<dbReference type="AlphaFoldDB" id="A0A5M3W579"/>
<evidence type="ECO:0000313" key="3">
    <source>
        <dbReference type="Proteomes" id="UP000334990"/>
    </source>
</evidence>
<feature type="domain" description="SnoaL-like" evidence="1">
    <location>
        <begin position="8"/>
        <end position="110"/>
    </location>
</feature>
<accession>A0A5M3W579</accession>
<dbReference type="InterPro" id="IPR037401">
    <property type="entry name" value="SnoaL-like"/>
</dbReference>
<dbReference type="EMBL" id="BLAD01000066">
    <property type="protein sequence ID" value="GES03192.1"/>
    <property type="molecule type" value="Genomic_DNA"/>
</dbReference>
<keyword evidence="3" id="KW-1185">Reference proteome</keyword>